<feature type="non-terminal residue" evidence="2">
    <location>
        <position position="80"/>
    </location>
</feature>
<dbReference type="EMBL" id="AGNL01042165">
    <property type="protein sequence ID" value="EJK51134.1"/>
    <property type="molecule type" value="Genomic_DNA"/>
</dbReference>
<feature type="region of interest" description="Disordered" evidence="1">
    <location>
        <begin position="1"/>
        <end position="60"/>
    </location>
</feature>
<comment type="caution">
    <text evidence="2">The sequence shown here is derived from an EMBL/GenBank/DDBJ whole genome shotgun (WGS) entry which is preliminary data.</text>
</comment>
<feature type="compositionally biased region" description="Basic and acidic residues" evidence="1">
    <location>
        <begin position="10"/>
        <end position="23"/>
    </location>
</feature>
<dbReference type="Proteomes" id="UP000266841">
    <property type="component" value="Unassembled WGS sequence"/>
</dbReference>
<gene>
    <name evidence="2" type="ORF">THAOC_29720</name>
</gene>
<organism evidence="2 3">
    <name type="scientific">Thalassiosira oceanica</name>
    <name type="common">Marine diatom</name>
    <dbReference type="NCBI Taxonomy" id="159749"/>
    <lineage>
        <taxon>Eukaryota</taxon>
        <taxon>Sar</taxon>
        <taxon>Stramenopiles</taxon>
        <taxon>Ochrophyta</taxon>
        <taxon>Bacillariophyta</taxon>
        <taxon>Coscinodiscophyceae</taxon>
        <taxon>Thalassiosirophycidae</taxon>
        <taxon>Thalassiosirales</taxon>
        <taxon>Thalassiosiraceae</taxon>
        <taxon>Thalassiosira</taxon>
    </lineage>
</organism>
<dbReference type="AlphaFoldDB" id="K0RFU5"/>
<keyword evidence="3" id="KW-1185">Reference proteome</keyword>
<evidence type="ECO:0000313" key="2">
    <source>
        <dbReference type="EMBL" id="EJK51134.1"/>
    </source>
</evidence>
<proteinExistence type="predicted"/>
<evidence type="ECO:0000313" key="3">
    <source>
        <dbReference type="Proteomes" id="UP000266841"/>
    </source>
</evidence>
<protein>
    <submittedName>
        <fullName evidence="2">Uncharacterized protein</fullName>
    </submittedName>
</protein>
<accession>K0RFU5</accession>
<evidence type="ECO:0000256" key="1">
    <source>
        <dbReference type="SAM" id="MobiDB-lite"/>
    </source>
</evidence>
<sequence>MSPKPRRVRSREAKDEGEIERVPARLGVTRDTPRTDQILKRHPARSQKPRLDGRDGGSNKIKVFSLSVGYDPVLGSRPGL</sequence>
<reference evidence="2 3" key="1">
    <citation type="journal article" date="2012" name="Genome Biol.">
        <title>Genome and low-iron response of an oceanic diatom adapted to chronic iron limitation.</title>
        <authorList>
            <person name="Lommer M."/>
            <person name="Specht M."/>
            <person name="Roy A.S."/>
            <person name="Kraemer L."/>
            <person name="Andreson R."/>
            <person name="Gutowska M.A."/>
            <person name="Wolf J."/>
            <person name="Bergner S.V."/>
            <person name="Schilhabel M.B."/>
            <person name="Klostermeier U.C."/>
            <person name="Beiko R.G."/>
            <person name="Rosenstiel P."/>
            <person name="Hippler M."/>
            <person name="Laroche J."/>
        </authorList>
    </citation>
    <scope>NUCLEOTIDE SEQUENCE [LARGE SCALE GENOMIC DNA]</scope>
    <source>
        <strain evidence="2 3">CCMP1005</strain>
    </source>
</reference>
<name>K0RFU5_THAOC</name>